<dbReference type="EMBL" id="VYYT01000090">
    <property type="protein sequence ID" value="KAK2770737.1"/>
    <property type="molecule type" value="Genomic_DNA"/>
</dbReference>
<dbReference type="Proteomes" id="UP001281614">
    <property type="component" value="Unassembled WGS sequence"/>
</dbReference>
<gene>
    <name evidence="3" type="ORF">CKAH01_04244</name>
</gene>
<dbReference type="InterPro" id="IPR010730">
    <property type="entry name" value="HET"/>
</dbReference>
<sequence>MWLLNTQTFKLEEFTDPAAVKYAILSHTWENDEVSFREISDLNSAATKAGFSKIEKTCELARQKGLRYAWVDTCCIDKSSSTELSEAINSMFHWYKLSDTCFVYLSDMPSIDGLDHVAYYPRHADPQIERILRPCKWFTRGWTLQELIAPNSIIFCNSKWQQLFTKAQIKNVLERITRISQSILDAPLDLSSIPVAVKMSWAAHRKTKRIEDQAYCLLGIFGINMPMLYGEGNQAFRRLQEEIAKETHDLSLFAWRSTDIPVENPFAQRFRGIFASSPADFSTCSTIDRRENHEDECEFSLTNKGVRIDTTFYKGNHGVYIMKLGFIDSATGTNACLSLVRTADGFVRSQPWSLRGDVDTSNPDELSLTIYVKKDIKNIADNVWLGHRMSRSFRINVELPPSLEIESMNPYPRQLWDEFFRTFNRPNPTEGLGASLNIRIKMADGERTTNYPINLTLGWSQVSDKALAVIHSTEQLSLEASSKFKTPGRHAVLNQLPEDFPTFKKDDNLSRSFATEDRLRLISENPRFNTQTVQFVDEERGGPYQTLASKKARITRFDIRLETSNDPDTPAYHINLSASVEGTDLDRALHDGSAGIVRELGPTRLPLEFSDLSISSSESELDISEATSATSFSSCSEVK</sequence>
<dbReference type="PANTHER" id="PTHR10622">
    <property type="entry name" value="HET DOMAIN-CONTAINING PROTEIN"/>
    <property type="match status" value="1"/>
</dbReference>
<accession>A0AAD9YMI3</accession>
<comment type="caution">
    <text evidence="3">The sequence shown here is derived from an EMBL/GenBank/DDBJ whole genome shotgun (WGS) entry which is preliminary data.</text>
</comment>
<reference evidence="3" key="1">
    <citation type="submission" date="2023-02" db="EMBL/GenBank/DDBJ databases">
        <title>Colletotrichum kahawae CIFC_Que2 genome sequencing and assembly.</title>
        <authorList>
            <person name="Baroncelli R."/>
        </authorList>
    </citation>
    <scope>NUCLEOTIDE SEQUENCE</scope>
    <source>
        <strain evidence="3">CIFC_Que2</strain>
    </source>
</reference>
<dbReference type="Pfam" id="PF06985">
    <property type="entry name" value="HET"/>
    <property type="match status" value="1"/>
</dbReference>
<organism evidence="3 4">
    <name type="scientific">Colletotrichum kahawae</name>
    <name type="common">Coffee berry disease fungus</name>
    <dbReference type="NCBI Taxonomy" id="34407"/>
    <lineage>
        <taxon>Eukaryota</taxon>
        <taxon>Fungi</taxon>
        <taxon>Dikarya</taxon>
        <taxon>Ascomycota</taxon>
        <taxon>Pezizomycotina</taxon>
        <taxon>Sordariomycetes</taxon>
        <taxon>Hypocreomycetidae</taxon>
        <taxon>Glomerellales</taxon>
        <taxon>Glomerellaceae</taxon>
        <taxon>Colletotrichum</taxon>
        <taxon>Colletotrichum gloeosporioides species complex</taxon>
    </lineage>
</organism>
<protein>
    <submittedName>
        <fullName evidence="3">Het domain-containing protein</fullName>
    </submittedName>
</protein>
<dbReference type="Pfam" id="PF26640">
    <property type="entry name" value="DUF8212"/>
    <property type="match status" value="1"/>
</dbReference>
<proteinExistence type="predicted"/>
<dbReference type="PANTHER" id="PTHR10622:SF12">
    <property type="entry name" value="HET DOMAIN-CONTAINING PROTEIN"/>
    <property type="match status" value="1"/>
</dbReference>
<evidence type="ECO:0000313" key="3">
    <source>
        <dbReference type="EMBL" id="KAK2770737.1"/>
    </source>
</evidence>
<dbReference type="InterPro" id="IPR058525">
    <property type="entry name" value="DUF8212"/>
</dbReference>
<dbReference type="AlphaFoldDB" id="A0AAD9YMI3"/>
<name>A0AAD9YMI3_COLKA</name>
<feature type="domain" description="DUF8212" evidence="2">
    <location>
        <begin position="234"/>
        <end position="262"/>
    </location>
</feature>
<evidence type="ECO:0000313" key="4">
    <source>
        <dbReference type="Proteomes" id="UP001281614"/>
    </source>
</evidence>
<evidence type="ECO:0000259" key="2">
    <source>
        <dbReference type="Pfam" id="PF26640"/>
    </source>
</evidence>
<evidence type="ECO:0000259" key="1">
    <source>
        <dbReference type="Pfam" id="PF06985"/>
    </source>
</evidence>
<feature type="domain" description="Heterokaryon incompatibility" evidence="1">
    <location>
        <begin position="22"/>
        <end position="146"/>
    </location>
</feature>
<keyword evidence="4" id="KW-1185">Reference proteome</keyword>